<dbReference type="InterPro" id="IPR027417">
    <property type="entry name" value="P-loop_NTPase"/>
</dbReference>
<evidence type="ECO:0000313" key="5">
    <source>
        <dbReference type="Proteomes" id="UP001614394"/>
    </source>
</evidence>
<feature type="domain" description="ABC transporter" evidence="3">
    <location>
        <begin position="1"/>
        <end position="235"/>
    </location>
</feature>
<comment type="caution">
    <text evidence="4">The sequence shown here is derived from an EMBL/GenBank/DDBJ whole genome shotgun (WGS) entry which is preliminary data.</text>
</comment>
<name>A0ABW8CBL1_9ACTN</name>
<protein>
    <submittedName>
        <fullName evidence="4">SpoIIE family protein phosphatase</fullName>
    </submittedName>
</protein>
<keyword evidence="2" id="KW-0067">ATP-binding</keyword>
<dbReference type="SUPFAM" id="SSF55874">
    <property type="entry name" value="ATPase domain of HSP90 chaperone/DNA topoisomerase II/histidine kinase"/>
    <property type="match status" value="1"/>
</dbReference>
<dbReference type="InterPro" id="IPR003593">
    <property type="entry name" value="AAA+_ATPase"/>
</dbReference>
<dbReference type="SMART" id="SM00331">
    <property type="entry name" value="PP2C_SIG"/>
    <property type="match status" value="1"/>
</dbReference>
<dbReference type="InterPro" id="IPR001932">
    <property type="entry name" value="PPM-type_phosphatase-like_dom"/>
</dbReference>
<dbReference type="CDD" id="cd16936">
    <property type="entry name" value="HATPase_RsbW-like"/>
    <property type="match status" value="1"/>
</dbReference>
<dbReference type="SMART" id="SM00382">
    <property type="entry name" value="AAA"/>
    <property type="match status" value="1"/>
</dbReference>
<dbReference type="Gene3D" id="3.60.40.10">
    <property type="entry name" value="PPM-type phosphatase domain"/>
    <property type="match status" value="1"/>
</dbReference>
<sequence>MRGISKRFGAVQALSGVDLEIGEGEAVGLVGANGAGKSTLVKVIAGVSPPDGGVIEWKGRPVDLRTPLDAQKLGIVAVHQDLSLCDNLDTVGNLFLGREVRRFGRLDEVEMEKRCRALLNVLSVRIPSLRVPVASLSAAQRQGVAIARALLGEPELVVLDEPTAALGPQQAAVVLALVQRLRDQRLGVLLVSHEMEEVRAVTDRVAVLRVGRNTGFFDTKYTTQEQIDSAVTGNQAMAVTLQQSLLPHGLPEQDALDVATRYLPARAGVGGDWFDVIPLPGARVALVVGDIVGHGMHAAATMGRLRTAVHNFSMLDLPPDDLLAHLDDLVSRMDKDDAVPGAGTPAAGATCLYAIYDPVSRRCELARAGHLPPALVHPDGTVEYLDVPAGPPLGLGGLPFEAVEHELPEGSKLVLYTDGLVEDRSRDIDVGLDLLRTALAGADRDPEQTCDAVLDALLPAEPKDDVALLVARARALPEDRIARWSVPSEPSAVSAVRAAAERQLEQWGLDELAFTTELILSELITNAIRHAAGPITVRLLLDRSLICEVTDTSSTSPHLRYAATTDEGGRGLFLVAQLAEHWGTRYTTAGKIIWSEQRIPRKPGPADPDR</sequence>
<keyword evidence="5" id="KW-1185">Reference proteome</keyword>
<dbReference type="Gene3D" id="3.30.565.10">
    <property type="entry name" value="Histidine kinase-like ATPase, C-terminal domain"/>
    <property type="match status" value="1"/>
</dbReference>
<proteinExistence type="predicted"/>
<accession>A0ABW8CBL1</accession>
<dbReference type="Pfam" id="PF07228">
    <property type="entry name" value="SpoIIE"/>
    <property type="match status" value="1"/>
</dbReference>
<dbReference type="Pfam" id="PF00005">
    <property type="entry name" value="ABC_tran"/>
    <property type="match status" value="1"/>
</dbReference>
<dbReference type="PROSITE" id="PS50893">
    <property type="entry name" value="ABC_TRANSPORTER_2"/>
    <property type="match status" value="1"/>
</dbReference>
<gene>
    <name evidence="4" type="ORF">ACIGXA_25190</name>
</gene>
<dbReference type="PANTHER" id="PTHR43790:SF8">
    <property type="entry name" value="SUGAR ABC TRANSPORTER ATP-BINDING PROTEIN"/>
    <property type="match status" value="1"/>
</dbReference>
<dbReference type="InterPro" id="IPR036890">
    <property type="entry name" value="HATPase_C_sf"/>
</dbReference>
<dbReference type="CDD" id="cd03216">
    <property type="entry name" value="ABC_Carb_Monos_I"/>
    <property type="match status" value="1"/>
</dbReference>
<dbReference type="InterPro" id="IPR036457">
    <property type="entry name" value="PPM-type-like_dom_sf"/>
</dbReference>
<keyword evidence="1" id="KW-0547">Nucleotide-binding</keyword>
<dbReference type="InterPro" id="IPR003439">
    <property type="entry name" value="ABC_transporter-like_ATP-bd"/>
</dbReference>
<dbReference type="PANTHER" id="PTHR43790">
    <property type="entry name" value="CARBOHYDRATE TRANSPORT ATP-BINDING PROTEIN MG119-RELATED"/>
    <property type="match status" value="1"/>
</dbReference>
<dbReference type="Gene3D" id="3.40.50.300">
    <property type="entry name" value="P-loop containing nucleotide triphosphate hydrolases"/>
    <property type="match status" value="1"/>
</dbReference>
<evidence type="ECO:0000259" key="3">
    <source>
        <dbReference type="PROSITE" id="PS50893"/>
    </source>
</evidence>
<organism evidence="4 5">
    <name type="scientific">Streptomyces fildesensis</name>
    <dbReference type="NCBI Taxonomy" id="375757"/>
    <lineage>
        <taxon>Bacteria</taxon>
        <taxon>Bacillati</taxon>
        <taxon>Actinomycetota</taxon>
        <taxon>Actinomycetes</taxon>
        <taxon>Kitasatosporales</taxon>
        <taxon>Streptomycetaceae</taxon>
        <taxon>Streptomyces</taxon>
    </lineage>
</organism>
<dbReference type="SUPFAM" id="SSF81606">
    <property type="entry name" value="PP2C-like"/>
    <property type="match status" value="1"/>
</dbReference>
<dbReference type="Proteomes" id="UP001614394">
    <property type="component" value="Unassembled WGS sequence"/>
</dbReference>
<evidence type="ECO:0000313" key="4">
    <source>
        <dbReference type="EMBL" id="MFI9103821.1"/>
    </source>
</evidence>
<dbReference type="InterPro" id="IPR003594">
    <property type="entry name" value="HATPase_dom"/>
</dbReference>
<dbReference type="SUPFAM" id="SSF52540">
    <property type="entry name" value="P-loop containing nucleoside triphosphate hydrolases"/>
    <property type="match status" value="1"/>
</dbReference>
<dbReference type="InterPro" id="IPR050107">
    <property type="entry name" value="ABC_carbohydrate_import_ATPase"/>
</dbReference>
<dbReference type="EMBL" id="JBITYG010000008">
    <property type="protein sequence ID" value="MFI9103821.1"/>
    <property type="molecule type" value="Genomic_DNA"/>
</dbReference>
<evidence type="ECO:0000256" key="2">
    <source>
        <dbReference type="ARBA" id="ARBA00022840"/>
    </source>
</evidence>
<evidence type="ECO:0000256" key="1">
    <source>
        <dbReference type="ARBA" id="ARBA00022741"/>
    </source>
</evidence>
<dbReference type="RefSeq" id="WP_399654223.1">
    <property type="nucleotide sequence ID" value="NZ_JBITYG010000008.1"/>
</dbReference>
<dbReference type="Pfam" id="PF13581">
    <property type="entry name" value="HATPase_c_2"/>
    <property type="match status" value="1"/>
</dbReference>
<reference evidence="4 5" key="1">
    <citation type="submission" date="2024-10" db="EMBL/GenBank/DDBJ databases">
        <title>The Natural Products Discovery Center: Release of the First 8490 Sequenced Strains for Exploring Actinobacteria Biosynthetic Diversity.</title>
        <authorList>
            <person name="Kalkreuter E."/>
            <person name="Kautsar S.A."/>
            <person name="Yang D."/>
            <person name="Bader C.D."/>
            <person name="Teijaro C.N."/>
            <person name="Fluegel L."/>
            <person name="Davis C.M."/>
            <person name="Simpson J.R."/>
            <person name="Lauterbach L."/>
            <person name="Steele A.D."/>
            <person name="Gui C."/>
            <person name="Meng S."/>
            <person name="Li G."/>
            <person name="Viehrig K."/>
            <person name="Ye F."/>
            <person name="Su P."/>
            <person name="Kiefer A.F."/>
            <person name="Nichols A."/>
            <person name="Cepeda A.J."/>
            <person name="Yan W."/>
            <person name="Fan B."/>
            <person name="Jiang Y."/>
            <person name="Adhikari A."/>
            <person name="Zheng C.-J."/>
            <person name="Schuster L."/>
            <person name="Cowan T.M."/>
            <person name="Smanski M.J."/>
            <person name="Chevrette M.G."/>
            <person name="De Carvalho L.P.S."/>
            <person name="Shen B."/>
        </authorList>
    </citation>
    <scope>NUCLEOTIDE SEQUENCE [LARGE SCALE GENOMIC DNA]</scope>
    <source>
        <strain evidence="4 5">NPDC053399</strain>
    </source>
</reference>